<dbReference type="SUPFAM" id="SSF51445">
    <property type="entry name" value="(Trans)glycosidases"/>
    <property type="match status" value="1"/>
</dbReference>
<gene>
    <name evidence="2" type="ordered locus">REQ_46840</name>
</gene>
<keyword evidence="1" id="KW-0732">Signal</keyword>
<dbReference type="AlphaFoldDB" id="A0A3S5YDB9"/>
<accession>A0A3S5YDB9</accession>
<dbReference type="Proteomes" id="UP001154400">
    <property type="component" value="Chromosome"/>
</dbReference>
<dbReference type="PANTHER" id="PTHR31451">
    <property type="match status" value="1"/>
</dbReference>
<sequence>MRWLLVAVLSVVTMASCGAGLAPQAQAQGRVEAASDGLYLDGEKWWPAGFNAYQLSTNWGINRGCGGMVDLPEYFDSLPPHSLTRFNAFQELAINKFTGELDFTAMDAVFAEAERTDQMIIPVLSAQDGACESEKFKDRSWYVGGWKTDDENGTRLSFEDWVQTAVNRWKDSPSVAAWELVGEPDPGECVNGNCDWWVRTCPTDAAQVLRDFMEEAGAEIKTIAPKHLVTAGLIGGGQCGTGGDDYLFVTESDNVDFVQYHDYGADGIPLPGDQWNGLARRIDQAEAAGKPLLVAEIGENAGSCKTLSARASSIGQKITGQRAAGTAGALLWAFVPDPRPNDCTMDIGYDDPLFPLMAGFNTYG</sequence>
<feature type="signal peptide" evidence="1">
    <location>
        <begin position="1"/>
        <end position="27"/>
    </location>
</feature>
<feature type="chain" id="PRO_5018765954" evidence="1">
    <location>
        <begin position="28"/>
        <end position="364"/>
    </location>
</feature>
<name>A0A3S5YDB9_RHOH1</name>
<evidence type="ECO:0000313" key="3">
    <source>
        <dbReference type="Proteomes" id="UP000006892"/>
    </source>
</evidence>
<dbReference type="InterPro" id="IPR017853">
    <property type="entry name" value="GH"/>
</dbReference>
<evidence type="ECO:0000313" key="2">
    <source>
        <dbReference type="EMBL" id="CBH50626.1"/>
    </source>
</evidence>
<reference evidence="2" key="1">
    <citation type="journal article" date="2010" name="PLoS Genet.">
        <title>The genome of a pathogenic rhodococcus: cooptive virulence underpinned by key gene acquisitions.</title>
        <authorList>
            <person name="Letek M."/>
            <person name="Gonzalez P."/>
            <person name="Macarthur I."/>
            <person name="Rodriguez H."/>
            <person name="Freeman T.C."/>
            <person name="Valero-Rello A."/>
            <person name="Blanco M."/>
            <person name="Buckley T."/>
            <person name="Cherevach I."/>
            <person name="Fahey R."/>
            <person name="Hapeshi A."/>
            <person name="Holdstock J."/>
            <person name="Leadon D."/>
            <person name="Navas J."/>
            <person name="Ocampo A."/>
            <person name="Quail M.A."/>
            <person name="Sanders M."/>
            <person name="Scortti M.M."/>
            <person name="Prescott J.F."/>
            <person name="Fogarty U."/>
            <person name="Meijer W.G."/>
            <person name="Parkhill J."/>
            <person name="Bentley S.D."/>
            <person name="Vazquez-Boland J.A."/>
        </authorList>
    </citation>
    <scope>NUCLEOTIDE SEQUENCE [LARGE SCALE GENOMIC DNA]</scope>
    <source>
        <strain evidence="2 3">103S</strain>
    </source>
</reference>
<evidence type="ECO:0000256" key="1">
    <source>
        <dbReference type="SAM" id="SignalP"/>
    </source>
</evidence>
<dbReference type="Gene3D" id="3.20.20.80">
    <property type="entry name" value="Glycosidases"/>
    <property type="match status" value="1"/>
</dbReference>
<dbReference type="KEGG" id="req:REQ_46840"/>
<protein>
    <submittedName>
        <fullName evidence="2">Lipoprotein</fullName>
    </submittedName>
</protein>
<organism evidence="2">
    <name type="scientific">Rhodococcus hoagii (strain 103S)</name>
    <name type="common">Rhodococcus equi</name>
    <dbReference type="NCBI Taxonomy" id="685727"/>
    <lineage>
        <taxon>Bacteria</taxon>
        <taxon>Bacillati</taxon>
        <taxon>Actinomycetota</taxon>
        <taxon>Actinomycetes</taxon>
        <taxon>Mycobacteriales</taxon>
        <taxon>Nocardiaceae</taxon>
        <taxon>Prescottella</taxon>
    </lineage>
</organism>
<keyword evidence="2" id="KW-0449">Lipoprotein</keyword>
<dbReference type="PANTHER" id="PTHR31451:SF66">
    <property type="entry name" value="GLYCOSIDE HYDROLASE FAMILY 5 DOMAIN-CONTAINING PROTEIN"/>
    <property type="match status" value="1"/>
</dbReference>
<dbReference type="EMBL" id="FN563149">
    <property type="protein sequence ID" value="CBH50626.1"/>
    <property type="molecule type" value="Genomic_DNA"/>
</dbReference>
<dbReference type="InterPro" id="IPR045053">
    <property type="entry name" value="MAN-like"/>
</dbReference>
<dbReference type="PROSITE" id="PS51257">
    <property type="entry name" value="PROKAR_LIPOPROTEIN"/>
    <property type="match status" value="1"/>
</dbReference>
<proteinExistence type="predicted"/>
<dbReference type="GO" id="GO:0004553">
    <property type="term" value="F:hydrolase activity, hydrolyzing O-glycosyl compounds"/>
    <property type="evidence" value="ECO:0007669"/>
    <property type="project" value="InterPro"/>
</dbReference>